<name>A0ABY6KKW0_9ARAC</name>
<feature type="repeat" description="ANK" evidence="8">
    <location>
        <begin position="213"/>
        <end position="245"/>
    </location>
</feature>
<dbReference type="Proteomes" id="UP001235939">
    <property type="component" value="Chromosome 05"/>
</dbReference>
<evidence type="ECO:0000256" key="5">
    <source>
        <dbReference type="ARBA" id="ARBA00023028"/>
    </source>
</evidence>
<keyword evidence="7" id="KW-1053">Target membrane</keyword>
<evidence type="ECO:0000256" key="3">
    <source>
        <dbReference type="ARBA" id="ARBA00022537"/>
    </source>
</evidence>
<dbReference type="PANTHER" id="PTHR24189">
    <property type="entry name" value="MYOTROPHIN"/>
    <property type="match status" value="1"/>
</dbReference>
<organism evidence="9 10">
    <name type="scientific">Cordylochernes scorpioides</name>
    <dbReference type="NCBI Taxonomy" id="51811"/>
    <lineage>
        <taxon>Eukaryota</taxon>
        <taxon>Metazoa</taxon>
        <taxon>Ecdysozoa</taxon>
        <taxon>Arthropoda</taxon>
        <taxon>Chelicerata</taxon>
        <taxon>Arachnida</taxon>
        <taxon>Pseudoscorpiones</taxon>
        <taxon>Cheliferoidea</taxon>
        <taxon>Chernetidae</taxon>
        <taxon>Cordylochernes</taxon>
    </lineage>
</organism>
<dbReference type="SMART" id="SM00248">
    <property type="entry name" value="ANK"/>
    <property type="match status" value="8"/>
</dbReference>
<dbReference type="PROSITE" id="PS50088">
    <property type="entry name" value="ANK_REPEAT"/>
    <property type="match status" value="6"/>
</dbReference>
<keyword evidence="7" id="KW-0472">Membrane</keyword>
<dbReference type="Pfam" id="PF13637">
    <property type="entry name" value="Ank_4"/>
    <property type="match status" value="1"/>
</dbReference>
<feature type="repeat" description="ANK" evidence="8">
    <location>
        <begin position="15"/>
        <end position="47"/>
    </location>
</feature>
<keyword evidence="5" id="KW-0800">Toxin</keyword>
<evidence type="ECO:0000313" key="10">
    <source>
        <dbReference type="Proteomes" id="UP001235939"/>
    </source>
</evidence>
<evidence type="ECO:0000256" key="1">
    <source>
        <dbReference type="ARBA" id="ARBA00004175"/>
    </source>
</evidence>
<dbReference type="SUPFAM" id="SSF48403">
    <property type="entry name" value="Ankyrin repeat"/>
    <property type="match status" value="1"/>
</dbReference>
<evidence type="ECO:0008006" key="11">
    <source>
        <dbReference type="Google" id="ProtNLM"/>
    </source>
</evidence>
<evidence type="ECO:0000256" key="6">
    <source>
        <dbReference type="ARBA" id="ARBA00023043"/>
    </source>
</evidence>
<evidence type="ECO:0000256" key="4">
    <source>
        <dbReference type="ARBA" id="ARBA00022737"/>
    </source>
</evidence>
<keyword evidence="2" id="KW-0268">Exocytosis</keyword>
<dbReference type="InterPro" id="IPR050745">
    <property type="entry name" value="Multifunctional_regulatory"/>
</dbReference>
<dbReference type="PROSITE" id="PS50297">
    <property type="entry name" value="ANK_REP_REGION"/>
    <property type="match status" value="5"/>
</dbReference>
<evidence type="ECO:0000313" key="9">
    <source>
        <dbReference type="EMBL" id="UYV68447.1"/>
    </source>
</evidence>
<keyword evidence="6 8" id="KW-0040">ANK repeat</keyword>
<dbReference type="InterPro" id="IPR036770">
    <property type="entry name" value="Ankyrin_rpt-contain_sf"/>
</dbReference>
<dbReference type="InterPro" id="IPR002110">
    <property type="entry name" value="Ankyrin_rpt"/>
</dbReference>
<evidence type="ECO:0000256" key="2">
    <source>
        <dbReference type="ARBA" id="ARBA00022483"/>
    </source>
</evidence>
<gene>
    <name evidence="9" type="ORF">LAZ67_5004353</name>
</gene>
<protein>
    <recommendedName>
        <fullName evidence="11">Ankyrin repeat protein</fullName>
    </recommendedName>
</protein>
<sequence length="505" mass="57199">MAELVGIDVDLQSEDGSTPLHIAAMKGNIDIISDLLDAGADIDAKRKNGETTIYIAIKKGNLELFELLLEAGANINLEYEFSRTCLHMAIDLEFKYICEKLIEKGADIEARDQFGLTPLIWAAANANIQCFIEIILEKGADVNARNMHGSSALYFASVGSVANVRVLLKAGADINVRNENGMTCLMRAADANKEDILIELLKRGANIHDTDKNGLSAFSYACMNNNISIVKTLIDLGSKLDKIDFENILPMDVASIVVEWNGQDTTTKTMKRELMHVLIEAGADANIKIANSYLPSTFLAHYMYLNIIIMRETWTREMQDITETLMEIADFQLEYFLKNIDVMNIEIILPCPLLKIMVKYYVLQDLQLKKPNSIVSVKELSEWWDECRDQVNKMQNHVLGKSSVNLRKYLNERDPNIRAHLLFKAGIITQDRIEVEISLCHKNFPIYAELIHNRFNQDLKRGRILYSWNFITINNKFGKLNNLIRSKIGEQLTNRLALEHVKPSG</sequence>
<keyword evidence="5" id="KW-0528">Neurotoxin</keyword>
<evidence type="ECO:0000256" key="7">
    <source>
        <dbReference type="ARBA" id="ARBA00023298"/>
    </source>
</evidence>
<dbReference type="PRINTS" id="PR01415">
    <property type="entry name" value="ANKYRIN"/>
</dbReference>
<keyword evidence="3" id="KW-1052">Target cell membrane</keyword>
<dbReference type="EMBL" id="CP092867">
    <property type="protein sequence ID" value="UYV68447.1"/>
    <property type="molecule type" value="Genomic_DNA"/>
</dbReference>
<feature type="repeat" description="ANK" evidence="8">
    <location>
        <begin position="48"/>
        <end position="80"/>
    </location>
</feature>
<feature type="repeat" description="ANK" evidence="8">
    <location>
        <begin position="180"/>
        <end position="212"/>
    </location>
</feature>
<feature type="repeat" description="ANK" evidence="8">
    <location>
        <begin position="81"/>
        <end position="113"/>
    </location>
</feature>
<feature type="repeat" description="ANK" evidence="8">
    <location>
        <begin position="114"/>
        <end position="147"/>
    </location>
</feature>
<comment type="subcellular location">
    <subcellularLocation>
        <location evidence="1">Target cell membrane</location>
    </subcellularLocation>
</comment>
<proteinExistence type="predicted"/>
<keyword evidence="5" id="KW-0638">Presynaptic neurotoxin</keyword>
<dbReference type="Pfam" id="PF12796">
    <property type="entry name" value="Ank_2"/>
    <property type="match status" value="2"/>
</dbReference>
<dbReference type="Gene3D" id="1.25.40.20">
    <property type="entry name" value="Ankyrin repeat-containing domain"/>
    <property type="match status" value="1"/>
</dbReference>
<evidence type="ECO:0000256" key="8">
    <source>
        <dbReference type="PROSITE-ProRule" id="PRU00023"/>
    </source>
</evidence>
<reference evidence="9 10" key="1">
    <citation type="submission" date="2022-01" db="EMBL/GenBank/DDBJ databases">
        <title>A chromosomal length assembly of Cordylochernes scorpioides.</title>
        <authorList>
            <person name="Zeh D."/>
            <person name="Zeh J."/>
        </authorList>
    </citation>
    <scope>NUCLEOTIDE SEQUENCE [LARGE SCALE GENOMIC DNA]</scope>
    <source>
        <strain evidence="9">IN4F17</strain>
        <tissue evidence="9">Whole Body</tissue>
    </source>
</reference>
<dbReference type="PANTHER" id="PTHR24189:SF50">
    <property type="entry name" value="ANKYRIN REPEAT AND SOCS BOX PROTEIN 2"/>
    <property type="match status" value="1"/>
</dbReference>
<keyword evidence="4" id="KW-0677">Repeat</keyword>
<accession>A0ABY6KKW0</accession>
<keyword evidence="10" id="KW-1185">Reference proteome</keyword>